<dbReference type="RefSeq" id="WP_307345424.1">
    <property type="nucleotide sequence ID" value="NZ_JAUSVS010000001.1"/>
</dbReference>
<organism evidence="1 2">
    <name type="scientific">Caulobacter ginsengisoli</name>
    <dbReference type="NCBI Taxonomy" id="400775"/>
    <lineage>
        <taxon>Bacteria</taxon>
        <taxon>Pseudomonadati</taxon>
        <taxon>Pseudomonadota</taxon>
        <taxon>Alphaproteobacteria</taxon>
        <taxon>Caulobacterales</taxon>
        <taxon>Caulobacteraceae</taxon>
        <taxon>Caulobacter</taxon>
    </lineage>
</organism>
<comment type="caution">
    <text evidence="1">The sequence shown here is derived from an EMBL/GenBank/DDBJ whole genome shotgun (WGS) entry which is preliminary data.</text>
</comment>
<name>A0ABU0INX3_9CAUL</name>
<gene>
    <name evidence="1" type="ORF">QO010_000467</name>
</gene>
<accession>A0ABU0INX3</accession>
<proteinExistence type="predicted"/>
<keyword evidence="2" id="KW-1185">Reference proteome</keyword>
<evidence type="ECO:0000313" key="1">
    <source>
        <dbReference type="EMBL" id="MDQ0462719.1"/>
    </source>
</evidence>
<evidence type="ECO:0000313" key="2">
    <source>
        <dbReference type="Proteomes" id="UP001228905"/>
    </source>
</evidence>
<dbReference type="Proteomes" id="UP001228905">
    <property type="component" value="Unassembled WGS sequence"/>
</dbReference>
<sequence length="79" mass="9082">MFRFPLSRLAPFLSRKRQRFETAVADELLYLREAFGDEALPRGIERAARSYISARRREVIKEAVRRLADTMTPAGETGP</sequence>
<dbReference type="EMBL" id="JAUSVS010000001">
    <property type="protein sequence ID" value="MDQ0462719.1"/>
    <property type="molecule type" value="Genomic_DNA"/>
</dbReference>
<reference evidence="1 2" key="1">
    <citation type="submission" date="2023-07" db="EMBL/GenBank/DDBJ databases">
        <title>Genomic Encyclopedia of Type Strains, Phase IV (KMG-IV): sequencing the most valuable type-strain genomes for metagenomic binning, comparative biology and taxonomic classification.</title>
        <authorList>
            <person name="Goeker M."/>
        </authorList>
    </citation>
    <scope>NUCLEOTIDE SEQUENCE [LARGE SCALE GENOMIC DNA]</scope>
    <source>
        <strain evidence="1 2">DSM 18695</strain>
    </source>
</reference>
<protein>
    <submittedName>
        <fullName evidence="1">Uncharacterized protein</fullName>
    </submittedName>
</protein>